<dbReference type="Proteomes" id="UP000240989">
    <property type="component" value="Unassembled WGS sequence"/>
</dbReference>
<evidence type="ECO:0000313" key="1">
    <source>
        <dbReference type="EMBL" id="PSX07095.1"/>
    </source>
</evidence>
<dbReference type="RefSeq" id="WP_045152733.1">
    <property type="nucleotide sequence ID" value="NZ_JZSW01000007.1"/>
</dbReference>
<comment type="caution">
    <text evidence="1">The sequence shown here is derived from an EMBL/GenBank/DDBJ whole genome shotgun (WGS) entry which is preliminary data.</text>
</comment>
<keyword evidence="2" id="KW-1185">Reference proteome</keyword>
<reference evidence="1 2" key="1">
    <citation type="submission" date="2018-01" db="EMBL/GenBank/DDBJ databases">
        <title>Whole genome sequencing of Histamine producing bacteria.</title>
        <authorList>
            <person name="Butler K."/>
        </authorList>
    </citation>
    <scope>NUCLEOTIDE SEQUENCE [LARGE SCALE GENOMIC DNA]</scope>
    <source>
        <strain evidence="1 2">A6-1</strain>
    </source>
</reference>
<dbReference type="EMBL" id="PYOU01000014">
    <property type="protein sequence ID" value="PSX07095.1"/>
    <property type="molecule type" value="Genomic_DNA"/>
</dbReference>
<proteinExistence type="predicted"/>
<evidence type="ECO:0000313" key="2">
    <source>
        <dbReference type="Proteomes" id="UP000240989"/>
    </source>
</evidence>
<organism evidence="1 2">
    <name type="scientific">Photobacterium angustum</name>
    <dbReference type="NCBI Taxonomy" id="661"/>
    <lineage>
        <taxon>Bacteria</taxon>
        <taxon>Pseudomonadati</taxon>
        <taxon>Pseudomonadota</taxon>
        <taxon>Gammaproteobacteria</taxon>
        <taxon>Vibrionales</taxon>
        <taxon>Vibrionaceae</taxon>
        <taxon>Photobacterium</taxon>
    </lineage>
</organism>
<protein>
    <submittedName>
        <fullName evidence="1">Uncharacterized protein</fullName>
    </submittedName>
</protein>
<sequence length="175" mass="19745">MKNLFILEQGQIHPHFQHLKAAFPYEGALLTAMSTCDNQVNVCLSYPSNDLIHVFNYADVFTSCYSNKVTGALFILLKFKLYGQDVLTYELPFNATVLPDQEFSIIKGNLFTFVLTCHKSGVVKALRVISLPKCVYAEFKSSAVNQRKMVSYDIDCANVVDESIWKQLKFVKAGL</sequence>
<accession>A0ABX5H230</accession>
<name>A0ABX5H230_PHOAN</name>
<gene>
    <name evidence="1" type="ORF">C0W27_16120</name>
</gene>